<dbReference type="Proteomes" id="UP000267821">
    <property type="component" value="Unassembled WGS sequence"/>
</dbReference>
<proteinExistence type="predicted"/>
<evidence type="ECO:0000313" key="1">
    <source>
        <dbReference type="EMBL" id="RPB26082.1"/>
    </source>
</evidence>
<dbReference type="OrthoDB" id="7984201at2759"/>
<protein>
    <submittedName>
        <fullName evidence="1">PLC-like phosphodiesterase</fullName>
    </submittedName>
</protein>
<dbReference type="PANTHER" id="PTHR13593">
    <property type="match status" value="1"/>
</dbReference>
<sequence>MPVTSGSLTPNATTSGVSLLANTQPCNGYVEFCTRSYGNITYVAAHNSPFVMQNNVAANQNLEVAQQLDDGIRMLQGQIHELNGILHYCHTSCDLLDSGPVEDYLGKVADWLRKNPFEVISIVIGNGDFIELEKFIEPLQNSGIADMAYIPSSNNTLQYNHWPTLGDLILQGKRVIIYMDYKADETRVAYILDEFTYMWETPFSPTDANFPCTIDRPLGMTNDGGKLYMANHNLNAELTVFGETILIPDKVNLNRSNAVSGYGSLGLAAEHCTALWCRPPTFLLVDFYDVGDGSVFEVAAKMNDVSYTSTCCSKPSTSAGASSVLRLRDLMVFLLVVIFLSELF</sequence>
<accession>A0A3N4LY35</accession>
<dbReference type="GO" id="GO:0006629">
    <property type="term" value="P:lipid metabolic process"/>
    <property type="evidence" value="ECO:0007669"/>
    <property type="project" value="InterPro"/>
</dbReference>
<dbReference type="AlphaFoldDB" id="A0A3N4LY35"/>
<reference evidence="1 2" key="1">
    <citation type="journal article" date="2018" name="Nat. Ecol. Evol.">
        <title>Pezizomycetes genomes reveal the molecular basis of ectomycorrhizal truffle lifestyle.</title>
        <authorList>
            <person name="Murat C."/>
            <person name="Payen T."/>
            <person name="Noel B."/>
            <person name="Kuo A."/>
            <person name="Morin E."/>
            <person name="Chen J."/>
            <person name="Kohler A."/>
            <person name="Krizsan K."/>
            <person name="Balestrini R."/>
            <person name="Da Silva C."/>
            <person name="Montanini B."/>
            <person name="Hainaut M."/>
            <person name="Levati E."/>
            <person name="Barry K.W."/>
            <person name="Belfiori B."/>
            <person name="Cichocki N."/>
            <person name="Clum A."/>
            <person name="Dockter R.B."/>
            <person name="Fauchery L."/>
            <person name="Guy J."/>
            <person name="Iotti M."/>
            <person name="Le Tacon F."/>
            <person name="Lindquist E.A."/>
            <person name="Lipzen A."/>
            <person name="Malagnac F."/>
            <person name="Mello A."/>
            <person name="Molinier V."/>
            <person name="Miyauchi S."/>
            <person name="Poulain J."/>
            <person name="Riccioni C."/>
            <person name="Rubini A."/>
            <person name="Sitrit Y."/>
            <person name="Splivallo R."/>
            <person name="Traeger S."/>
            <person name="Wang M."/>
            <person name="Zifcakova L."/>
            <person name="Wipf D."/>
            <person name="Zambonelli A."/>
            <person name="Paolocci F."/>
            <person name="Nowrousian M."/>
            <person name="Ottonello S."/>
            <person name="Baldrian P."/>
            <person name="Spatafora J.W."/>
            <person name="Henrissat B."/>
            <person name="Nagy L.G."/>
            <person name="Aury J.M."/>
            <person name="Wincker P."/>
            <person name="Grigoriev I.V."/>
            <person name="Bonfante P."/>
            <person name="Martin F.M."/>
        </authorList>
    </citation>
    <scope>NUCLEOTIDE SEQUENCE [LARGE SCALE GENOMIC DNA]</scope>
    <source>
        <strain evidence="1 2">ATCC MYA-4762</strain>
    </source>
</reference>
<keyword evidence="2" id="KW-1185">Reference proteome</keyword>
<dbReference type="GO" id="GO:0008081">
    <property type="term" value="F:phosphoric diester hydrolase activity"/>
    <property type="evidence" value="ECO:0007669"/>
    <property type="project" value="InterPro"/>
</dbReference>
<dbReference type="Gene3D" id="3.20.20.190">
    <property type="entry name" value="Phosphatidylinositol (PI) phosphodiesterase"/>
    <property type="match status" value="1"/>
</dbReference>
<organism evidence="1 2">
    <name type="scientific">Terfezia boudieri ATCC MYA-4762</name>
    <dbReference type="NCBI Taxonomy" id="1051890"/>
    <lineage>
        <taxon>Eukaryota</taxon>
        <taxon>Fungi</taxon>
        <taxon>Dikarya</taxon>
        <taxon>Ascomycota</taxon>
        <taxon>Pezizomycotina</taxon>
        <taxon>Pezizomycetes</taxon>
        <taxon>Pezizales</taxon>
        <taxon>Pezizaceae</taxon>
        <taxon>Terfezia</taxon>
    </lineage>
</organism>
<dbReference type="EMBL" id="ML121535">
    <property type="protein sequence ID" value="RPB26082.1"/>
    <property type="molecule type" value="Genomic_DNA"/>
</dbReference>
<gene>
    <name evidence="1" type="ORF">L211DRAFT_860940</name>
</gene>
<dbReference type="STRING" id="1051890.A0A3N4LY35"/>
<name>A0A3N4LY35_9PEZI</name>
<dbReference type="Pfam" id="PF26146">
    <property type="entry name" value="PI-PLC_X"/>
    <property type="match status" value="1"/>
</dbReference>
<dbReference type="InParanoid" id="A0A3N4LY35"/>
<dbReference type="InterPro" id="IPR017946">
    <property type="entry name" value="PLC-like_Pdiesterase_TIM-brl"/>
</dbReference>
<dbReference type="PANTHER" id="PTHR13593:SF140">
    <property type="entry name" value="PLC-LIKE PHOSPHODIESTERASE"/>
    <property type="match status" value="1"/>
</dbReference>
<dbReference type="InterPro" id="IPR051057">
    <property type="entry name" value="PI-PLC_domain"/>
</dbReference>
<dbReference type="SUPFAM" id="SSF51695">
    <property type="entry name" value="PLC-like phosphodiesterases"/>
    <property type="match status" value="1"/>
</dbReference>
<evidence type="ECO:0000313" key="2">
    <source>
        <dbReference type="Proteomes" id="UP000267821"/>
    </source>
</evidence>